<dbReference type="OrthoDB" id="1692260at2759"/>
<keyword evidence="2" id="KW-1185">Reference proteome</keyword>
<proteinExistence type="predicted"/>
<dbReference type="AlphaFoldDB" id="A0A2G9H516"/>
<protein>
    <submittedName>
        <fullName evidence="1">Uncharacterized protein</fullName>
    </submittedName>
</protein>
<dbReference type="Proteomes" id="UP000231279">
    <property type="component" value="Unassembled WGS sequence"/>
</dbReference>
<sequence length="109" mass="12010">MAEANVNTISGSTKLIEGSGRANILLPGGTKFVVDDALFSSKSQRNLLSFKDIRRNGYHIETMNEANIEYLCITKIVSGKKCILEKLHAFSSGLYYTNISKVETHAIVN</sequence>
<evidence type="ECO:0000313" key="1">
    <source>
        <dbReference type="EMBL" id="PIN12609.1"/>
    </source>
</evidence>
<reference evidence="2" key="1">
    <citation type="journal article" date="2018" name="Gigascience">
        <title>Genome assembly of the Pink Ipe (Handroanthus impetiginosus, Bignoniaceae), a highly valued, ecologically keystone Neotropical timber forest tree.</title>
        <authorList>
            <person name="Silva-Junior O.B."/>
            <person name="Grattapaglia D."/>
            <person name="Novaes E."/>
            <person name="Collevatti R.G."/>
        </authorList>
    </citation>
    <scope>NUCLEOTIDE SEQUENCE [LARGE SCALE GENOMIC DNA]</scope>
    <source>
        <strain evidence="2">cv. UFG-1</strain>
    </source>
</reference>
<dbReference type="EMBL" id="NKXS01002653">
    <property type="protein sequence ID" value="PIN12609.1"/>
    <property type="molecule type" value="Genomic_DNA"/>
</dbReference>
<accession>A0A2G9H516</accession>
<name>A0A2G9H516_9LAMI</name>
<organism evidence="1 2">
    <name type="scientific">Handroanthus impetiginosus</name>
    <dbReference type="NCBI Taxonomy" id="429701"/>
    <lineage>
        <taxon>Eukaryota</taxon>
        <taxon>Viridiplantae</taxon>
        <taxon>Streptophyta</taxon>
        <taxon>Embryophyta</taxon>
        <taxon>Tracheophyta</taxon>
        <taxon>Spermatophyta</taxon>
        <taxon>Magnoliopsida</taxon>
        <taxon>eudicotyledons</taxon>
        <taxon>Gunneridae</taxon>
        <taxon>Pentapetalae</taxon>
        <taxon>asterids</taxon>
        <taxon>lamiids</taxon>
        <taxon>Lamiales</taxon>
        <taxon>Bignoniaceae</taxon>
        <taxon>Crescentiina</taxon>
        <taxon>Tabebuia alliance</taxon>
        <taxon>Handroanthus</taxon>
    </lineage>
</organism>
<gene>
    <name evidence="1" type="ORF">CDL12_14782</name>
</gene>
<comment type="caution">
    <text evidence="1">The sequence shown here is derived from an EMBL/GenBank/DDBJ whole genome shotgun (WGS) entry which is preliminary data.</text>
</comment>
<evidence type="ECO:0000313" key="2">
    <source>
        <dbReference type="Proteomes" id="UP000231279"/>
    </source>
</evidence>